<sequence>MAGPRQSPANGGKRPADSTLLPSASPSKRRTGTESREKGTNSRPSESRTESRERGTSSGPLGMRSESRERGTNTRPLEMRSEARMARPRMPPTFGIRVQLSQDSYLQIAATVREIEENTVRNCDEQELNKGFLNGIPQQFEDVAQMVQNGQGAPQRAANMQSPIVKLSIQPVTEESTKPTDSDCGKHKTQQAEGHPKAASSRPSHPGRRNSALNMNDGRDLDEQEWMMSLHPPGRAVSIQPESSSPENWLHLPPLVVWQVWRSLSTDSDRVKMRLVSTEWLSELPKVLAPRPWIMGSNMVEGTFHSIKGNRLQELKLKTKIPDGSFCGSTGDFLISESPLGCSLWNPSDGRVLPLPLKSYLKIAMTAASHSPAFAYSPGKVILSFGRPASEHSWKSIVCSDTSIRDICQCGNEFYAVNGMFKLYKLDQKSAKLLMIGPQQRSDEIRKLLPNERNPDHILLAELNSELLIIALGRNLQYVQVFRVEQTDERTRLVTIDELGGWAIFLGKNQSITLNSGDYPGINRNSLYIALEPMMDDAPQTVQVYCLKTKTVTHAHYPSELGTPFFFHPGGVSTYE</sequence>
<feature type="compositionally biased region" description="Basic and acidic residues" evidence="1">
    <location>
        <begin position="31"/>
        <end position="55"/>
    </location>
</feature>
<feature type="domain" description="KIB1-4 beta-propeller" evidence="2">
    <location>
        <begin position="310"/>
        <end position="545"/>
    </location>
</feature>
<evidence type="ECO:0000313" key="4">
    <source>
        <dbReference type="EnsemblPlants" id="PNT62196"/>
    </source>
</evidence>
<dbReference type="PANTHER" id="PTHR36901">
    <property type="entry name" value="F-BOX DOMAIN CONTAINING PROTEIN, EXPRESSED-RELATED"/>
    <property type="match status" value="1"/>
</dbReference>
<keyword evidence="5" id="KW-1185">Reference proteome</keyword>
<evidence type="ECO:0000313" key="5">
    <source>
        <dbReference type="Proteomes" id="UP000008810"/>
    </source>
</evidence>
<dbReference type="AlphaFoldDB" id="I1J3M2"/>
<feature type="region of interest" description="Disordered" evidence="1">
    <location>
        <begin position="1"/>
        <end position="92"/>
    </location>
</feature>
<dbReference type="EMBL" id="CM000884">
    <property type="protein sequence ID" value="PNT62196.1"/>
    <property type="molecule type" value="Genomic_DNA"/>
</dbReference>
<dbReference type="OrthoDB" id="642536at2759"/>
<dbReference type="Gramene" id="PNT62196">
    <property type="protein sequence ID" value="PNT62196"/>
    <property type="gene ID" value="BRADI_5g26952v3"/>
</dbReference>
<dbReference type="eggNOG" id="ENOG502R5FU">
    <property type="taxonomic scope" value="Eukaryota"/>
</dbReference>
<proteinExistence type="predicted"/>
<dbReference type="EnsemblPlants" id="PNT62196">
    <property type="protein sequence ID" value="PNT62196"/>
    <property type="gene ID" value="BRADI_5g26952v3"/>
</dbReference>
<dbReference type="InterPro" id="IPR005174">
    <property type="entry name" value="KIB1-4_b-propeller"/>
</dbReference>
<organism evidence="3">
    <name type="scientific">Brachypodium distachyon</name>
    <name type="common">Purple false brome</name>
    <name type="synonym">Trachynia distachya</name>
    <dbReference type="NCBI Taxonomy" id="15368"/>
    <lineage>
        <taxon>Eukaryota</taxon>
        <taxon>Viridiplantae</taxon>
        <taxon>Streptophyta</taxon>
        <taxon>Embryophyta</taxon>
        <taxon>Tracheophyta</taxon>
        <taxon>Spermatophyta</taxon>
        <taxon>Magnoliopsida</taxon>
        <taxon>Liliopsida</taxon>
        <taxon>Poales</taxon>
        <taxon>Poaceae</taxon>
        <taxon>BOP clade</taxon>
        <taxon>Pooideae</taxon>
        <taxon>Stipodae</taxon>
        <taxon>Brachypodieae</taxon>
        <taxon>Brachypodium</taxon>
    </lineage>
</organism>
<feature type="region of interest" description="Disordered" evidence="1">
    <location>
        <begin position="173"/>
        <end position="216"/>
    </location>
</feature>
<feature type="compositionally biased region" description="Basic and acidic residues" evidence="1">
    <location>
        <begin position="65"/>
        <end position="85"/>
    </location>
</feature>
<gene>
    <name evidence="4" type="primary">LOC104585472</name>
    <name evidence="3" type="ORF">BRADI_5g26952v3</name>
</gene>
<dbReference type="Pfam" id="PF03478">
    <property type="entry name" value="Beta-prop_KIB1-4"/>
    <property type="match status" value="1"/>
</dbReference>
<evidence type="ECO:0000313" key="3">
    <source>
        <dbReference type="EMBL" id="PNT62196.1"/>
    </source>
</evidence>
<dbReference type="HOGENOM" id="CLU_473590_0_0_1"/>
<evidence type="ECO:0000256" key="1">
    <source>
        <dbReference type="SAM" id="MobiDB-lite"/>
    </source>
</evidence>
<feature type="compositionally biased region" description="Basic and acidic residues" evidence="1">
    <location>
        <begin position="175"/>
        <end position="186"/>
    </location>
</feature>
<reference evidence="3 4" key="1">
    <citation type="journal article" date="2010" name="Nature">
        <title>Genome sequencing and analysis of the model grass Brachypodium distachyon.</title>
        <authorList>
            <consortium name="International Brachypodium Initiative"/>
        </authorList>
    </citation>
    <scope>NUCLEOTIDE SEQUENCE [LARGE SCALE GENOMIC DNA]</scope>
    <source>
        <strain evidence="3">Bd21</strain>
        <strain evidence="4">cv. Bd21</strain>
    </source>
</reference>
<dbReference type="PANTHER" id="PTHR36901:SF1">
    <property type="entry name" value="F-BOX DOMAIN CONTAINING PROTEIN, EXPRESSED"/>
    <property type="match status" value="1"/>
</dbReference>
<dbReference type="RefSeq" id="XP_010240647.2">
    <property type="nucleotide sequence ID" value="XM_010242345.3"/>
</dbReference>
<name>I1J3M2_BRADI</name>
<protein>
    <recommendedName>
        <fullName evidence="2">KIB1-4 beta-propeller domain-containing protein</fullName>
    </recommendedName>
</protein>
<accession>I1J3M2</accession>
<reference evidence="3" key="2">
    <citation type="submission" date="2017-06" db="EMBL/GenBank/DDBJ databases">
        <title>WGS assembly of Brachypodium distachyon.</title>
        <authorList>
            <consortium name="The International Brachypodium Initiative"/>
            <person name="Lucas S."/>
            <person name="Harmon-Smith M."/>
            <person name="Lail K."/>
            <person name="Tice H."/>
            <person name="Grimwood J."/>
            <person name="Bruce D."/>
            <person name="Barry K."/>
            <person name="Shu S."/>
            <person name="Lindquist E."/>
            <person name="Wang M."/>
            <person name="Pitluck S."/>
            <person name="Vogel J.P."/>
            <person name="Garvin D.F."/>
            <person name="Mockler T.C."/>
            <person name="Schmutz J."/>
            <person name="Rokhsar D."/>
            <person name="Bevan M.W."/>
        </authorList>
    </citation>
    <scope>NUCLEOTIDE SEQUENCE</scope>
    <source>
        <strain evidence="3">Bd21</strain>
    </source>
</reference>
<evidence type="ECO:0000259" key="2">
    <source>
        <dbReference type="Pfam" id="PF03478"/>
    </source>
</evidence>
<reference evidence="4" key="3">
    <citation type="submission" date="2018-08" db="UniProtKB">
        <authorList>
            <consortium name="EnsemblPlants"/>
        </authorList>
    </citation>
    <scope>IDENTIFICATION</scope>
    <source>
        <strain evidence="4">cv. Bd21</strain>
    </source>
</reference>
<dbReference type="Proteomes" id="UP000008810">
    <property type="component" value="Chromosome 5"/>
</dbReference>
<dbReference type="GeneID" id="104585472"/>